<sequence>MTWWWWWWWWWWSQFGVILESLWVVVAVVVLLVMVESFWGQLQLHHSRPLPPCFPIGRRAKSALRTDHPLKSMSILNIGENWIAESEVASATNPPLFQLPDFPRYLFFLHCDASSVAIGACLDQKKGYHTQIITPAERKYSIYEKECLSCIWATEKFADYLGHAPFTLYTINQVLSCLLKSQKPAGRLACWLVRLACIKFSLQHIRGIDHSVADALSRMYCAEEFELVVFADITEHPNSDTECKQVLPEFKNGNLNDIHKSFLGEWTRREQFGVFAPENLRAMLFKYYYESHYGGHKTGQDHTRVLEISTWPRVRTDLENWVKCPCYLKKNRRPVCWYSSHVSLGTFLFRHNWSFALRYLGLCLSPCRYSQSQQILFIFSIKHNKICTNLDRQRCIFLVTGIQKFEFHKGGKNGPVCYVSPSSKLSRTDDSLHYAVFSHIHVTGTTYYTYGFYILIILFIVLTNIDYTSSDFEAAFDVSVNKCMVTPHVTLAVKWRWPYQIMRFLSPVAVSISDPHSPNTYEKVHIFQCKKYHPTPQDFWTRERHRWVAFTGGMLQMSLHIEFFQSLWNLEMEFLQAWSVAFSMTAVLQVRYAVACETSPATTLHPPLAQHHRGYDAGQPATQLGDASGRGTFLNLLQMSDRFTIDLTWSANCLTHESGARKGAGNRKRGGGGAVNGSRDGSVIAGENGKFREENANIPRWRTTPRRPSPNPLFPRRPINLLLESDPHKTCPFKRPTTNMSKFPLHNIRTCSGDKDGYILHRNLGAGTYYFPATNKTPPRHMLTAPTSATYCMLFFFWVNLKEVLDVTTSDVYTNTVPTYHVLVHTTNITWKFKIHRSHNPCQHVFL</sequence>
<keyword evidence="6" id="KW-0695">RNA-directed DNA polymerase</keyword>
<dbReference type="InterPro" id="IPR043502">
    <property type="entry name" value="DNA/RNA_pol_sf"/>
</dbReference>
<organism evidence="10 11">
    <name type="scientific">Dryococelus australis</name>
    <dbReference type="NCBI Taxonomy" id="614101"/>
    <lineage>
        <taxon>Eukaryota</taxon>
        <taxon>Metazoa</taxon>
        <taxon>Ecdysozoa</taxon>
        <taxon>Arthropoda</taxon>
        <taxon>Hexapoda</taxon>
        <taxon>Insecta</taxon>
        <taxon>Pterygota</taxon>
        <taxon>Neoptera</taxon>
        <taxon>Polyneoptera</taxon>
        <taxon>Phasmatodea</taxon>
        <taxon>Verophasmatodea</taxon>
        <taxon>Anareolatae</taxon>
        <taxon>Phasmatidae</taxon>
        <taxon>Eurycanthinae</taxon>
        <taxon>Dryococelus</taxon>
    </lineage>
</organism>
<feature type="region of interest" description="Disordered" evidence="7">
    <location>
        <begin position="658"/>
        <end position="685"/>
    </location>
</feature>
<dbReference type="EMBL" id="JARBHB010000004">
    <property type="protein sequence ID" value="KAJ8885281.1"/>
    <property type="molecule type" value="Genomic_DNA"/>
</dbReference>
<keyword evidence="2" id="KW-0548">Nucleotidyltransferase</keyword>
<feature type="transmembrane region" description="Helical" evidence="8">
    <location>
        <begin position="12"/>
        <end position="35"/>
    </location>
</feature>
<comment type="caution">
    <text evidence="10">The sequence shown here is derived from an EMBL/GenBank/DDBJ whole genome shotgun (WGS) entry which is preliminary data.</text>
</comment>
<proteinExistence type="predicted"/>
<evidence type="ECO:0000313" key="10">
    <source>
        <dbReference type="EMBL" id="KAJ8885281.1"/>
    </source>
</evidence>
<evidence type="ECO:0000256" key="7">
    <source>
        <dbReference type="SAM" id="MobiDB-lite"/>
    </source>
</evidence>
<evidence type="ECO:0000256" key="2">
    <source>
        <dbReference type="ARBA" id="ARBA00022695"/>
    </source>
</evidence>
<evidence type="ECO:0000256" key="8">
    <source>
        <dbReference type="SAM" id="Phobius"/>
    </source>
</evidence>
<accession>A0ABQ9HLQ2</accession>
<evidence type="ECO:0000256" key="5">
    <source>
        <dbReference type="ARBA" id="ARBA00022801"/>
    </source>
</evidence>
<dbReference type="InterPro" id="IPR041373">
    <property type="entry name" value="RT_RNaseH"/>
</dbReference>
<keyword evidence="8" id="KW-0472">Membrane</keyword>
<keyword evidence="8" id="KW-0812">Transmembrane</keyword>
<keyword evidence="5" id="KW-0378">Hydrolase</keyword>
<evidence type="ECO:0000313" key="11">
    <source>
        <dbReference type="Proteomes" id="UP001159363"/>
    </source>
</evidence>
<feature type="domain" description="Reverse transcriptase RNase H-like" evidence="9">
    <location>
        <begin position="107"/>
        <end position="196"/>
    </location>
</feature>
<dbReference type="InterPro" id="IPR050951">
    <property type="entry name" value="Retrovirus_Pol_polyprotein"/>
</dbReference>
<keyword evidence="4" id="KW-0255">Endonuclease</keyword>
<dbReference type="Proteomes" id="UP001159363">
    <property type="component" value="Chromosome X"/>
</dbReference>
<dbReference type="Pfam" id="PF17917">
    <property type="entry name" value="RT_RNaseH"/>
    <property type="match status" value="1"/>
</dbReference>
<feature type="transmembrane region" description="Helical" evidence="8">
    <location>
        <begin position="447"/>
        <end position="465"/>
    </location>
</feature>
<dbReference type="CDD" id="cd09274">
    <property type="entry name" value="RNase_HI_RT_Ty3"/>
    <property type="match status" value="1"/>
</dbReference>
<protein>
    <recommendedName>
        <fullName evidence="9">Reverse transcriptase RNase H-like domain-containing protein</fullName>
    </recommendedName>
</protein>
<reference evidence="10 11" key="1">
    <citation type="submission" date="2023-02" db="EMBL/GenBank/DDBJ databases">
        <title>LHISI_Scaffold_Assembly.</title>
        <authorList>
            <person name="Stuart O.P."/>
            <person name="Cleave R."/>
            <person name="Magrath M.J.L."/>
            <person name="Mikheyev A.S."/>
        </authorList>
    </citation>
    <scope>NUCLEOTIDE SEQUENCE [LARGE SCALE GENOMIC DNA]</scope>
    <source>
        <strain evidence="10">Daus_M_001</strain>
        <tissue evidence="10">Leg muscle</tissue>
    </source>
</reference>
<evidence type="ECO:0000256" key="4">
    <source>
        <dbReference type="ARBA" id="ARBA00022759"/>
    </source>
</evidence>
<name>A0ABQ9HLQ2_9NEOP</name>
<dbReference type="PANTHER" id="PTHR37984">
    <property type="entry name" value="PROTEIN CBG26694"/>
    <property type="match status" value="1"/>
</dbReference>
<evidence type="ECO:0000256" key="3">
    <source>
        <dbReference type="ARBA" id="ARBA00022722"/>
    </source>
</evidence>
<keyword evidence="11" id="KW-1185">Reference proteome</keyword>
<keyword evidence="3" id="KW-0540">Nuclease</keyword>
<evidence type="ECO:0000256" key="1">
    <source>
        <dbReference type="ARBA" id="ARBA00022679"/>
    </source>
</evidence>
<gene>
    <name evidence="10" type="ORF">PR048_011478</name>
</gene>
<keyword evidence="1" id="KW-0808">Transferase</keyword>
<evidence type="ECO:0000259" key="9">
    <source>
        <dbReference type="Pfam" id="PF17917"/>
    </source>
</evidence>
<keyword evidence="8" id="KW-1133">Transmembrane helix</keyword>
<dbReference type="PANTHER" id="PTHR37984:SF5">
    <property type="entry name" value="PROTEIN NYNRIN-LIKE"/>
    <property type="match status" value="1"/>
</dbReference>
<evidence type="ECO:0000256" key="6">
    <source>
        <dbReference type="ARBA" id="ARBA00022918"/>
    </source>
</evidence>
<dbReference type="SUPFAM" id="SSF56672">
    <property type="entry name" value="DNA/RNA polymerases"/>
    <property type="match status" value="1"/>
</dbReference>